<sequence length="145" mass="15233">MSWTFNHHIWGRIGWYNRGSGGLIGGIVGTISLSSSRFLPSGGIVDTSFSSSSRFSGSSGIIDDSILVSHCLRCEYGCRRGPGTEGCFCNNVYGGFKGDGDVVVVVAVDDDGDDDIVVDDTVLIDGDDDDSATTADDVVATFCSE</sequence>
<proteinExistence type="predicted"/>
<gene>
    <name evidence="1" type="ORF">EYC80_010421</name>
</gene>
<name>A0A5N6JR01_MONLA</name>
<comment type="caution">
    <text evidence="1">The sequence shown here is derived from an EMBL/GenBank/DDBJ whole genome shotgun (WGS) entry which is preliminary data.</text>
</comment>
<dbReference type="AlphaFoldDB" id="A0A5N6JR01"/>
<evidence type="ECO:0000313" key="1">
    <source>
        <dbReference type="EMBL" id="KAB8289788.1"/>
    </source>
</evidence>
<dbReference type="Proteomes" id="UP000326757">
    <property type="component" value="Unassembled WGS sequence"/>
</dbReference>
<keyword evidence="2" id="KW-1185">Reference proteome</keyword>
<accession>A0A5N6JR01</accession>
<dbReference type="EMBL" id="VIGI01000020">
    <property type="protein sequence ID" value="KAB8289788.1"/>
    <property type="molecule type" value="Genomic_DNA"/>
</dbReference>
<reference evidence="1 2" key="1">
    <citation type="submission" date="2019-06" db="EMBL/GenBank/DDBJ databases">
        <title>Genome Sequence of the Brown Rot Fungal Pathogen Monilinia laxa.</title>
        <authorList>
            <person name="De Miccolis Angelini R.M."/>
            <person name="Landi L."/>
            <person name="Abate D."/>
            <person name="Pollastro S."/>
            <person name="Romanazzi G."/>
            <person name="Faretra F."/>
        </authorList>
    </citation>
    <scope>NUCLEOTIDE SEQUENCE [LARGE SCALE GENOMIC DNA]</scope>
    <source>
        <strain evidence="1 2">Mlax316</strain>
    </source>
</reference>
<evidence type="ECO:0000313" key="2">
    <source>
        <dbReference type="Proteomes" id="UP000326757"/>
    </source>
</evidence>
<protein>
    <submittedName>
        <fullName evidence="1">Uncharacterized protein</fullName>
    </submittedName>
</protein>
<organism evidence="1 2">
    <name type="scientific">Monilinia laxa</name>
    <name type="common">Brown rot fungus</name>
    <name type="synonym">Sclerotinia laxa</name>
    <dbReference type="NCBI Taxonomy" id="61186"/>
    <lineage>
        <taxon>Eukaryota</taxon>
        <taxon>Fungi</taxon>
        <taxon>Dikarya</taxon>
        <taxon>Ascomycota</taxon>
        <taxon>Pezizomycotina</taxon>
        <taxon>Leotiomycetes</taxon>
        <taxon>Helotiales</taxon>
        <taxon>Sclerotiniaceae</taxon>
        <taxon>Monilinia</taxon>
    </lineage>
</organism>